<keyword evidence="5" id="KW-0145">Chemotaxis</keyword>
<dbReference type="Gene3D" id="2.30.330.10">
    <property type="entry name" value="SpoA-like"/>
    <property type="match status" value="1"/>
</dbReference>
<dbReference type="InterPro" id="IPR051469">
    <property type="entry name" value="FliN/MopA/SpaO"/>
</dbReference>
<dbReference type="InterPro" id="IPR001543">
    <property type="entry name" value="FliN-like_C"/>
</dbReference>
<evidence type="ECO:0000256" key="1">
    <source>
        <dbReference type="ARBA" id="ARBA00004413"/>
    </source>
</evidence>
<dbReference type="PRINTS" id="PR00956">
    <property type="entry name" value="FLGMOTORFLIN"/>
</dbReference>
<dbReference type="GO" id="GO:0006935">
    <property type="term" value="P:chemotaxis"/>
    <property type="evidence" value="ECO:0007669"/>
    <property type="project" value="UniProtKB-KW"/>
</dbReference>
<accession>A0A2S1LWH9</accession>
<keyword evidence="4" id="KW-1003">Cell membrane</keyword>
<keyword evidence="9" id="KW-0969">Cilium</keyword>
<dbReference type="SUPFAM" id="SSF101801">
    <property type="entry name" value="Surface presentation of antigens (SPOA)"/>
    <property type="match status" value="1"/>
</dbReference>
<evidence type="ECO:0000256" key="4">
    <source>
        <dbReference type="ARBA" id="ARBA00022475"/>
    </source>
</evidence>
<keyword evidence="7" id="KW-0472">Membrane</keyword>
<dbReference type="GO" id="GO:0003774">
    <property type="term" value="F:cytoskeletal motor activity"/>
    <property type="evidence" value="ECO:0007669"/>
    <property type="project" value="InterPro"/>
</dbReference>
<keyword evidence="9" id="KW-0282">Flagellum</keyword>
<dbReference type="EMBL" id="CP025785">
    <property type="protein sequence ID" value="AWG42667.1"/>
    <property type="molecule type" value="Genomic_DNA"/>
</dbReference>
<organism evidence="9 10">
    <name type="scientific">Candidatus Borreliella tachyglossi</name>
    <dbReference type="NCBI Taxonomy" id="1964448"/>
    <lineage>
        <taxon>Bacteria</taxon>
        <taxon>Pseudomonadati</taxon>
        <taxon>Spirochaetota</taxon>
        <taxon>Spirochaetia</taxon>
        <taxon>Spirochaetales</taxon>
        <taxon>Borreliaceae</taxon>
        <taxon>Borreliella</taxon>
    </lineage>
</organism>
<keyword evidence="10" id="KW-1185">Reference proteome</keyword>
<evidence type="ECO:0000313" key="9">
    <source>
        <dbReference type="EMBL" id="AWG42667.1"/>
    </source>
</evidence>
<dbReference type="PANTHER" id="PTHR43484:SF1">
    <property type="entry name" value="FLAGELLAR MOTOR SWITCH PROTEIN FLIN"/>
    <property type="match status" value="1"/>
</dbReference>
<dbReference type="GO" id="GO:0005886">
    <property type="term" value="C:plasma membrane"/>
    <property type="evidence" value="ECO:0007669"/>
    <property type="project" value="UniProtKB-SubCell"/>
</dbReference>
<keyword evidence="6" id="KW-0283">Flagellar rotation</keyword>
<dbReference type="NCBIfam" id="TIGR02480">
    <property type="entry name" value="fliN"/>
    <property type="match status" value="1"/>
</dbReference>
<dbReference type="RefSeq" id="WP_108729067.1">
    <property type="nucleotide sequence ID" value="NZ_CP025785.1"/>
</dbReference>
<dbReference type="InterPro" id="IPR001172">
    <property type="entry name" value="FliN_T3SS_HrcQb"/>
</dbReference>
<evidence type="ECO:0000256" key="6">
    <source>
        <dbReference type="ARBA" id="ARBA00022779"/>
    </source>
</evidence>
<name>A0A2S1LWH9_9SPIR</name>
<reference evidence="9 10" key="1">
    <citation type="submission" date="2018-01" db="EMBL/GenBank/DDBJ databases">
        <title>Genome sequence of Borrelia tachyglossi.</title>
        <authorList>
            <person name="Gofton A.W."/>
        </authorList>
    </citation>
    <scope>NUCLEOTIDE SEQUENCE [LARGE SCALE GENOMIC DNA]</scope>
    <source>
        <strain evidence="9 10">Bc-F10-1268</strain>
    </source>
</reference>
<dbReference type="Pfam" id="PF01052">
    <property type="entry name" value="FliMN_C"/>
    <property type="match status" value="1"/>
</dbReference>
<evidence type="ECO:0000259" key="8">
    <source>
        <dbReference type="Pfam" id="PF01052"/>
    </source>
</evidence>
<comment type="similarity">
    <text evidence="2">Belongs to the FliN/MopA/SpaO family.</text>
</comment>
<dbReference type="GO" id="GO:0009425">
    <property type="term" value="C:bacterial-type flagellum basal body"/>
    <property type="evidence" value="ECO:0007669"/>
    <property type="project" value="InterPro"/>
</dbReference>
<dbReference type="InterPro" id="IPR036429">
    <property type="entry name" value="SpoA-like_sf"/>
</dbReference>
<evidence type="ECO:0000256" key="2">
    <source>
        <dbReference type="ARBA" id="ARBA00009226"/>
    </source>
</evidence>
<evidence type="ECO:0000256" key="3">
    <source>
        <dbReference type="ARBA" id="ARBA00021897"/>
    </source>
</evidence>
<protein>
    <recommendedName>
        <fullName evidence="3">Flagellar motor switch protein FliN</fullName>
    </recommendedName>
</protein>
<dbReference type="PANTHER" id="PTHR43484">
    <property type="match status" value="1"/>
</dbReference>
<dbReference type="AlphaFoldDB" id="A0A2S1LWH9"/>
<evidence type="ECO:0000256" key="7">
    <source>
        <dbReference type="ARBA" id="ARBA00023136"/>
    </source>
</evidence>
<keyword evidence="9" id="KW-0966">Cell projection</keyword>
<sequence length="113" mass="12306">MGVDENDISEEKPEIKGVKLPDLIDTLPEGVDSSNFGLLMDVSMQVTVELGRTERKIKDILGMSEGTIITLDKLAGEPVDILVNGKVVAKGEVVVIDENFGVRITEIIKIKNE</sequence>
<dbReference type="GO" id="GO:0071973">
    <property type="term" value="P:bacterial-type flagellum-dependent cell motility"/>
    <property type="evidence" value="ECO:0007669"/>
    <property type="project" value="InterPro"/>
</dbReference>
<feature type="domain" description="Flagellar motor switch protein FliN-like C-terminal" evidence="8">
    <location>
        <begin position="39"/>
        <end position="108"/>
    </location>
</feature>
<dbReference type="OrthoDB" id="9773459at2"/>
<dbReference type="InterPro" id="IPR012826">
    <property type="entry name" value="FliN"/>
</dbReference>
<gene>
    <name evidence="9" type="primary">fliN</name>
    <name evidence="9" type="ORF">CR532_01435</name>
</gene>
<proteinExistence type="inferred from homology"/>
<evidence type="ECO:0000256" key="5">
    <source>
        <dbReference type="ARBA" id="ARBA00022500"/>
    </source>
</evidence>
<dbReference type="Proteomes" id="UP000244655">
    <property type="component" value="Chromosome"/>
</dbReference>
<evidence type="ECO:0000313" key="10">
    <source>
        <dbReference type="Proteomes" id="UP000244655"/>
    </source>
</evidence>
<comment type="subcellular location">
    <subcellularLocation>
        <location evidence="1">Cell membrane</location>
        <topology evidence="1">Peripheral membrane protein</topology>
        <orientation evidence="1">Cytoplasmic side</orientation>
    </subcellularLocation>
</comment>